<protein>
    <submittedName>
        <fullName evidence="2">Uncharacterized protein</fullName>
    </submittedName>
</protein>
<evidence type="ECO:0000256" key="1">
    <source>
        <dbReference type="SAM" id="MobiDB-lite"/>
    </source>
</evidence>
<evidence type="ECO:0000313" key="2">
    <source>
        <dbReference type="EMBL" id="CAH9105228.1"/>
    </source>
</evidence>
<feature type="compositionally biased region" description="Basic and acidic residues" evidence="1">
    <location>
        <begin position="191"/>
        <end position="203"/>
    </location>
</feature>
<gene>
    <name evidence="2" type="ORF">CEPIT_LOCUS17106</name>
</gene>
<dbReference type="AlphaFoldDB" id="A0AAV0DR47"/>
<comment type="caution">
    <text evidence="2">The sequence shown here is derived from an EMBL/GenBank/DDBJ whole genome shotgun (WGS) entry which is preliminary data.</text>
</comment>
<reference evidence="2" key="1">
    <citation type="submission" date="2022-07" db="EMBL/GenBank/DDBJ databases">
        <authorList>
            <person name="Macas J."/>
            <person name="Novak P."/>
            <person name="Neumann P."/>
        </authorList>
    </citation>
    <scope>NUCLEOTIDE SEQUENCE</scope>
</reference>
<dbReference type="Proteomes" id="UP001152523">
    <property type="component" value="Unassembled WGS sequence"/>
</dbReference>
<feature type="compositionally biased region" description="Basic and acidic residues" evidence="1">
    <location>
        <begin position="137"/>
        <end position="149"/>
    </location>
</feature>
<name>A0AAV0DR47_9ASTE</name>
<dbReference type="PROSITE" id="PS51257">
    <property type="entry name" value="PROKAR_LIPOPROTEIN"/>
    <property type="match status" value="1"/>
</dbReference>
<proteinExistence type="predicted"/>
<feature type="compositionally biased region" description="Basic residues" evidence="1">
    <location>
        <begin position="204"/>
        <end position="227"/>
    </location>
</feature>
<accession>A0AAV0DR47</accession>
<keyword evidence="3" id="KW-1185">Reference proteome</keyword>
<feature type="compositionally biased region" description="Low complexity" evidence="1">
    <location>
        <begin position="99"/>
        <end position="110"/>
    </location>
</feature>
<evidence type="ECO:0000313" key="3">
    <source>
        <dbReference type="Proteomes" id="UP001152523"/>
    </source>
</evidence>
<dbReference type="EMBL" id="CAMAPF010000129">
    <property type="protein sequence ID" value="CAH9105228.1"/>
    <property type="molecule type" value="Genomic_DNA"/>
</dbReference>
<feature type="compositionally biased region" description="Basic and acidic residues" evidence="1">
    <location>
        <begin position="252"/>
        <end position="271"/>
    </location>
</feature>
<feature type="region of interest" description="Disordered" evidence="1">
    <location>
        <begin position="290"/>
        <end position="323"/>
    </location>
</feature>
<feature type="region of interest" description="Disordered" evidence="1">
    <location>
        <begin position="65"/>
        <end position="271"/>
    </location>
</feature>
<sequence>MPKELCTHVGMSVSWGYHLAISSSSSCNLMEEFEGANPARKHPSLPANYVTLAMLKERWLQRKKEEEEEQLKQQQRNLRLEPNEESSNGSKHSSKPAIRNQNRLRLGRNQPGKDLQGSMKEYEELKSSDSVLIPENRGIRETKTKMGYRERRKPRSPRNLECPANVAAHIVSNEENGGKDEGSELQLSENAVEKGIPEASRRERSGRRKGGGRFKKNRERQKKLKAQRKAEEELGEMEKKDEIRFLGLAQQEGKDNGEKEKQSGTGSFEKKIDKSFQDLLLDDRKHANVKTKVTHLGEKKAEGRDRNGGGQRQRYFNDRKAPSRRVGNQLMWVKKAETLGGHVASSE</sequence>
<feature type="compositionally biased region" description="Basic and acidic residues" evidence="1">
    <location>
        <begin position="295"/>
        <end position="307"/>
    </location>
</feature>
<organism evidence="2 3">
    <name type="scientific">Cuscuta epithymum</name>
    <dbReference type="NCBI Taxonomy" id="186058"/>
    <lineage>
        <taxon>Eukaryota</taxon>
        <taxon>Viridiplantae</taxon>
        <taxon>Streptophyta</taxon>
        <taxon>Embryophyta</taxon>
        <taxon>Tracheophyta</taxon>
        <taxon>Spermatophyta</taxon>
        <taxon>Magnoliopsida</taxon>
        <taxon>eudicotyledons</taxon>
        <taxon>Gunneridae</taxon>
        <taxon>Pentapetalae</taxon>
        <taxon>asterids</taxon>
        <taxon>lamiids</taxon>
        <taxon>Solanales</taxon>
        <taxon>Convolvulaceae</taxon>
        <taxon>Cuscuteae</taxon>
        <taxon>Cuscuta</taxon>
        <taxon>Cuscuta subgen. Cuscuta</taxon>
    </lineage>
</organism>
<feature type="compositionally biased region" description="Basic and acidic residues" evidence="1">
    <location>
        <begin position="228"/>
        <end position="244"/>
    </location>
</feature>